<evidence type="ECO:0000313" key="4">
    <source>
        <dbReference type="Proteomes" id="UP000649955"/>
    </source>
</evidence>
<accession>A0ABQ3KES6</accession>
<feature type="compositionally biased region" description="Polar residues" evidence="1">
    <location>
        <begin position="54"/>
        <end position="64"/>
    </location>
</feature>
<name>A0ABQ3KES6_9PSEU</name>
<feature type="signal peptide" evidence="2">
    <location>
        <begin position="1"/>
        <end position="19"/>
    </location>
</feature>
<keyword evidence="2" id="KW-0732">Signal</keyword>
<reference evidence="4" key="1">
    <citation type="journal article" date="2019" name="Int. J. Syst. Evol. Microbiol.">
        <title>The Global Catalogue of Microorganisms (GCM) 10K type strain sequencing project: providing services to taxonomists for standard genome sequencing and annotation.</title>
        <authorList>
            <consortium name="The Broad Institute Genomics Platform"/>
            <consortium name="The Broad Institute Genome Sequencing Center for Infectious Disease"/>
            <person name="Wu L."/>
            <person name="Ma J."/>
        </authorList>
    </citation>
    <scope>NUCLEOTIDE SEQUENCE [LARGE SCALE GENOMIC DNA]</scope>
    <source>
        <strain evidence="4">CGMCC 4.7680</strain>
    </source>
</reference>
<gene>
    <name evidence="3" type="ORF">GCM10017567_36970</name>
</gene>
<evidence type="ECO:0000256" key="1">
    <source>
        <dbReference type="SAM" id="MobiDB-lite"/>
    </source>
</evidence>
<protein>
    <recommendedName>
        <fullName evidence="5">Lipoprotein</fullName>
    </recommendedName>
</protein>
<feature type="chain" id="PRO_5045590968" description="Lipoprotein" evidence="2">
    <location>
        <begin position="20"/>
        <end position="224"/>
    </location>
</feature>
<comment type="caution">
    <text evidence="3">The sequence shown here is derived from an EMBL/GenBank/DDBJ whole genome shotgun (WGS) entry which is preliminary data.</text>
</comment>
<dbReference type="EMBL" id="BNAW01000014">
    <property type="protein sequence ID" value="GHG15525.1"/>
    <property type="molecule type" value="Genomic_DNA"/>
</dbReference>
<sequence>MKIRLGGALLLLVLASACAPSSGYGEIVAEPTYEPALPTPTSTAPPVPREVPTETHSGSESGEFQTTWPADQVGFFTFDCPKCTANVIVDTDGGDHSLVNAIGAYKGTKWMNTQPDRPVKRVTVHANAPWTATISDHRSLPMAESGKDTAGKGEAVLKLPAGVSRIKFTAKTRGNIGLWVMATSIIDRDLILNQIGDVQVERDVEGPAYLQVVGYEAGWTVTPS</sequence>
<proteinExistence type="predicted"/>
<organism evidence="3 4">
    <name type="scientific">Amycolatopsis bullii</name>
    <dbReference type="NCBI Taxonomy" id="941987"/>
    <lineage>
        <taxon>Bacteria</taxon>
        <taxon>Bacillati</taxon>
        <taxon>Actinomycetota</taxon>
        <taxon>Actinomycetes</taxon>
        <taxon>Pseudonocardiales</taxon>
        <taxon>Pseudonocardiaceae</taxon>
        <taxon>Amycolatopsis</taxon>
    </lineage>
</organism>
<evidence type="ECO:0000313" key="3">
    <source>
        <dbReference type="EMBL" id="GHG15525.1"/>
    </source>
</evidence>
<dbReference type="RefSeq" id="WP_191311587.1">
    <property type="nucleotide sequence ID" value="NZ_BNAW01000014.1"/>
</dbReference>
<evidence type="ECO:0000256" key="2">
    <source>
        <dbReference type="SAM" id="SignalP"/>
    </source>
</evidence>
<dbReference type="Proteomes" id="UP000649955">
    <property type="component" value="Unassembled WGS sequence"/>
</dbReference>
<feature type="region of interest" description="Disordered" evidence="1">
    <location>
        <begin position="35"/>
        <end position="64"/>
    </location>
</feature>
<dbReference type="PROSITE" id="PS51257">
    <property type="entry name" value="PROKAR_LIPOPROTEIN"/>
    <property type="match status" value="1"/>
</dbReference>
<evidence type="ECO:0008006" key="5">
    <source>
        <dbReference type="Google" id="ProtNLM"/>
    </source>
</evidence>
<keyword evidence="4" id="KW-1185">Reference proteome</keyword>